<reference evidence="3" key="1">
    <citation type="submission" date="2023-04" db="EMBL/GenBank/DDBJ databases">
        <title>Ambrosiozyma monospora NBRC 1965.</title>
        <authorList>
            <person name="Ichikawa N."/>
            <person name="Sato H."/>
            <person name="Tonouchi N."/>
        </authorList>
    </citation>
    <scope>NUCLEOTIDE SEQUENCE</scope>
    <source>
        <strain evidence="3">NBRC 1965</strain>
    </source>
</reference>
<dbReference type="SUPFAM" id="SSF46579">
    <property type="entry name" value="Prefoldin"/>
    <property type="match status" value="1"/>
</dbReference>
<dbReference type="GO" id="GO:0006457">
    <property type="term" value="P:protein folding"/>
    <property type="evidence" value="ECO:0007669"/>
    <property type="project" value="InterPro"/>
</dbReference>
<dbReference type="EMBL" id="BSXU01003649">
    <property type="protein sequence ID" value="GMG40285.1"/>
    <property type="molecule type" value="Genomic_DNA"/>
</dbReference>
<dbReference type="Pfam" id="PF01920">
    <property type="entry name" value="Prefoldin_2"/>
    <property type="match status" value="1"/>
</dbReference>
<dbReference type="Proteomes" id="UP001165063">
    <property type="component" value="Unassembled WGS sequence"/>
</dbReference>
<dbReference type="InterPro" id="IPR009053">
    <property type="entry name" value="Prefoldin"/>
</dbReference>
<evidence type="ECO:0000256" key="1">
    <source>
        <dbReference type="ARBA" id="ARBA00008045"/>
    </source>
</evidence>
<keyword evidence="2" id="KW-0175">Coiled coil</keyword>
<evidence type="ECO:0000313" key="4">
    <source>
        <dbReference type="Proteomes" id="UP001165063"/>
    </source>
</evidence>
<sequence>MSQEALQKMLVEMQDQLNKQQTELQSASISLRRLTQRNREITTELKDVNDTGKSEVWQSCGKAFVKVNTTDYVSKLKQELSDNLDLLKGFTKKKNYLETSIEKTLENFNRFTKPAGSSA</sequence>
<gene>
    <name evidence="3" type="ORF">Amon01_000605400</name>
</gene>
<organism evidence="3 4">
    <name type="scientific">Ambrosiozyma monospora</name>
    <name type="common">Yeast</name>
    <name type="synonym">Endomycopsis monosporus</name>
    <dbReference type="NCBI Taxonomy" id="43982"/>
    <lineage>
        <taxon>Eukaryota</taxon>
        <taxon>Fungi</taxon>
        <taxon>Dikarya</taxon>
        <taxon>Ascomycota</taxon>
        <taxon>Saccharomycotina</taxon>
        <taxon>Pichiomycetes</taxon>
        <taxon>Pichiales</taxon>
        <taxon>Pichiaceae</taxon>
        <taxon>Ambrosiozyma</taxon>
    </lineage>
</organism>
<evidence type="ECO:0000256" key="2">
    <source>
        <dbReference type="SAM" id="Coils"/>
    </source>
</evidence>
<dbReference type="AlphaFoldDB" id="A0A9W7DHI8"/>
<keyword evidence="4" id="KW-1185">Reference proteome</keyword>
<dbReference type="GO" id="GO:0051082">
    <property type="term" value="F:unfolded protein binding"/>
    <property type="evidence" value="ECO:0007669"/>
    <property type="project" value="InterPro"/>
</dbReference>
<dbReference type="OrthoDB" id="2015447at2759"/>
<dbReference type="Gene3D" id="1.10.287.370">
    <property type="match status" value="1"/>
</dbReference>
<proteinExistence type="inferred from homology"/>
<accession>A0A9W7DHI8</accession>
<dbReference type="InterPro" id="IPR002777">
    <property type="entry name" value="PFD_beta-like"/>
</dbReference>
<comment type="similarity">
    <text evidence="1">Belongs to the prefoldin subunit beta family.</text>
</comment>
<protein>
    <submittedName>
        <fullName evidence="3">Unnamed protein product</fullName>
    </submittedName>
</protein>
<evidence type="ECO:0000313" key="3">
    <source>
        <dbReference type="EMBL" id="GMG40285.1"/>
    </source>
</evidence>
<comment type="caution">
    <text evidence="3">The sequence shown here is derived from an EMBL/GenBank/DDBJ whole genome shotgun (WGS) entry which is preliminary data.</text>
</comment>
<feature type="coiled-coil region" evidence="2">
    <location>
        <begin position="3"/>
        <end position="51"/>
    </location>
</feature>
<dbReference type="GO" id="GO:0016272">
    <property type="term" value="C:prefoldin complex"/>
    <property type="evidence" value="ECO:0007669"/>
    <property type="project" value="InterPro"/>
</dbReference>
<name>A0A9W7DHI8_AMBMO</name>